<keyword evidence="3" id="KW-1185">Reference proteome</keyword>
<dbReference type="Proteomes" id="UP000606194">
    <property type="component" value="Unassembled WGS sequence"/>
</dbReference>
<protein>
    <recommendedName>
        <fullName evidence="4">Peptide chain release factor 1</fullName>
    </recommendedName>
</protein>
<name>A0A918FYH1_9ACTN</name>
<proteinExistence type="predicted"/>
<evidence type="ECO:0000256" key="1">
    <source>
        <dbReference type="SAM" id="MobiDB-lite"/>
    </source>
</evidence>
<reference evidence="2" key="2">
    <citation type="submission" date="2020-09" db="EMBL/GenBank/DDBJ databases">
        <authorList>
            <person name="Sun Q."/>
            <person name="Ohkuma M."/>
        </authorList>
    </citation>
    <scope>NUCLEOTIDE SEQUENCE</scope>
    <source>
        <strain evidence="2">JCM 4386</strain>
    </source>
</reference>
<reference evidence="2" key="1">
    <citation type="journal article" date="2014" name="Int. J. Syst. Evol. Microbiol.">
        <title>Complete genome sequence of Corynebacterium casei LMG S-19264T (=DSM 44701T), isolated from a smear-ripened cheese.</title>
        <authorList>
            <consortium name="US DOE Joint Genome Institute (JGI-PGF)"/>
            <person name="Walter F."/>
            <person name="Albersmeier A."/>
            <person name="Kalinowski J."/>
            <person name="Ruckert C."/>
        </authorList>
    </citation>
    <scope>NUCLEOTIDE SEQUENCE</scope>
    <source>
        <strain evidence="2">JCM 4386</strain>
    </source>
</reference>
<evidence type="ECO:0000313" key="3">
    <source>
        <dbReference type="Proteomes" id="UP000606194"/>
    </source>
</evidence>
<gene>
    <name evidence="2" type="ORF">GCM10010269_47170</name>
</gene>
<evidence type="ECO:0000313" key="2">
    <source>
        <dbReference type="EMBL" id="GGS02840.1"/>
    </source>
</evidence>
<dbReference type="AlphaFoldDB" id="A0A918FYH1"/>
<accession>A0A918FYH1</accession>
<dbReference type="InterPro" id="IPR040701">
    <property type="entry name" value="Bact_RF_family2"/>
</dbReference>
<dbReference type="RefSeq" id="WP_190151288.1">
    <property type="nucleotide sequence ID" value="NZ_BMTL01000020.1"/>
</dbReference>
<comment type="caution">
    <text evidence="2">The sequence shown here is derived from an EMBL/GenBank/DDBJ whole genome shotgun (WGS) entry which is preliminary data.</text>
</comment>
<dbReference type="Pfam" id="PF18844">
    <property type="entry name" value="baeRF_family2"/>
    <property type="match status" value="1"/>
</dbReference>
<sequence length="366" mass="39355">MELTFLDPVYARPGPYACAYLNTSRDVHDPEAAIRLRRQHLREDLARQGADNATVAVVADIAGTDREVSGRHGQAIFASHGGLVLVEELPDPPAHDAARFGALPDVMPLAVQHAPDIPYAAATVHRAAHPETGAPEEMEVDFQTGRWPSSTVAPERRRHRSGPATKWPHGAAEIAGELADLVHRSGAEVIVLGGEVRARNVLVNRLPEPLPERVVSVADDGHPAGEGRALLEQELSDVFRGRMSGRDRARVEKFRTRRTRQAGAVEGMTAVVAALQRAQAGALLLNTPVDLPLRLWAGSEPTQIALSAADLESFGVLAFQEEQPGAALIRALVRTGAELVVVPREELPLEDGVGVLLRYTDPGVPL</sequence>
<evidence type="ECO:0008006" key="4">
    <source>
        <dbReference type="Google" id="ProtNLM"/>
    </source>
</evidence>
<dbReference type="EMBL" id="BMTL01000020">
    <property type="protein sequence ID" value="GGS02840.1"/>
    <property type="molecule type" value="Genomic_DNA"/>
</dbReference>
<feature type="region of interest" description="Disordered" evidence="1">
    <location>
        <begin position="137"/>
        <end position="168"/>
    </location>
</feature>
<organism evidence="2 3">
    <name type="scientific">Streptomyces humidus</name>
    <dbReference type="NCBI Taxonomy" id="52259"/>
    <lineage>
        <taxon>Bacteria</taxon>
        <taxon>Bacillati</taxon>
        <taxon>Actinomycetota</taxon>
        <taxon>Actinomycetes</taxon>
        <taxon>Kitasatosporales</taxon>
        <taxon>Streptomycetaceae</taxon>
        <taxon>Streptomyces</taxon>
    </lineage>
</organism>